<dbReference type="Pfam" id="PF05947">
    <property type="entry name" value="T6SS_TssF"/>
    <property type="match status" value="1"/>
</dbReference>
<dbReference type="PANTHER" id="PTHR35370">
    <property type="entry name" value="CYTOPLASMIC PROTEIN-RELATED-RELATED"/>
    <property type="match status" value="1"/>
</dbReference>
<accession>A0AAD0NEQ0</accession>
<reference evidence="1 2" key="1">
    <citation type="submission" date="2017-04" db="EMBL/GenBank/DDBJ databases">
        <title>Complete genome sequence of Burkholderia cenocepacia PC184 Midwest clone.</title>
        <authorList>
            <person name="Mulks M.H."/>
            <person name="Cooper V.S."/>
        </authorList>
    </citation>
    <scope>NUCLEOTIDE SEQUENCE [LARGE SCALE GENOMIC DNA]</scope>
    <source>
        <strain evidence="1 2">PC184 Mulks</strain>
    </source>
</reference>
<dbReference type="RefSeq" id="WP_034174355.1">
    <property type="nucleotide sequence ID" value="NZ_CADEUB010000008.1"/>
</dbReference>
<dbReference type="Proteomes" id="UP000244809">
    <property type="component" value="Chromosome 3"/>
</dbReference>
<dbReference type="InterPro" id="IPR010272">
    <property type="entry name" value="T6SS_TssF"/>
</dbReference>
<protein>
    <submittedName>
        <fullName evidence="1">Uncharacterized protein</fullName>
    </submittedName>
</protein>
<name>A0AAD0NEQ0_9BURK</name>
<gene>
    <name evidence="1" type="ORF">B9Z07_24820</name>
</gene>
<proteinExistence type="predicted"/>
<dbReference type="EMBL" id="CP021069">
    <property type="protein sequence ID" value="AWG31976.1"/>
    <property type="molecule type" value="Genomic_DNA"/>
</dbReference>
<sequence length="110" mass="12431">MKTDEAFLAAHLDSKLADDYPEFTEALLEVVHPHYLRTIPSCAIARFEPRAIVGQLTAPVIVPRGMAFNARTAPIRFRSAYDVTISPLQILSARYAPSRRTGRRTVMFNW</sequence>
<organism evidence="1 2">
    <name type="scientific">Burkholderia cenocepacia</name>
    <dbReference type="NCBI Taxonomy" id="95486"/>
    <lineage>
        <taxon>Bacteria</taxon>
        <taxon>Pseudomonadati</taxon>
        <taxon>Pseudomonadota</taxon>
        <taxon>Betaproteobacteria</taxon>
        <taxon>Burkholderiales</taxon>
        <taxon>Burkholderiaceae</taxon>
        <taxon>Burkholderia</taxon>
        <taxon>Burkholderia cepacia complex</taxon>
    </lineage>
</organism>
<evidence type="ECO:0000313" key="2">
    <source>
        <dbReference type="Proteomes" id="UP000244809"/>
    </source>
</evidence>
<dbReference type="PANTHER" id="PTHR35370:SF1">
    <property type="entry name" value="TYPE VI SECRETION SYSTEM COMPONENT TSSF1"/>
    <property type="match status" value="1"/>
</dbReference>
<dbReference type="AlphaFoldDB" id="A0AAD0NEQ0"/>
<evidence type="ECO:0000313" key="1">
    <source>
        <dbReference type="EMBL" id="AWG31976.1"/>
    </source>
</evidence>